<accession>A0ACC3AF11</accession>
<dbReference type="Proteomes" id="UP001172386">
    <property type="component" value="Unassembled WGS sequence"/>
</dbReference>
<proteinExistence type="predicted"/>
<reference evidence="1" key="1">
    <citation type="submission" date="2022-10" db="EMBL/GenBank/DDBJ databases">
        <title>Culturing micro-colonial fungi from biological soil crusts in the Mojave desert and describing Neophaeococcomyces mojavensis, and introducing the new genera and species Taxawa tesnikishii.</title>
        <authorList>
            <person name="Kurbessoian T."/>
            <person name="Stajich J.E."/>
        </authorList>
    </citation>
    <scope>NUCLEOTIDE SEQUENCE</scope>
    <source>
        <strain evidence="1">JES_112</strain>
    </source>
</reference>
<protein>
    <submittedName>
        <fullName evidence="1">Uncharacterized protein</fullName>
    </submittedName>
</protein>
<dbReference type="EMBL" id="JAPDRQ010000025">
    <property type="protein sequence ID" value="KAJ9661136.1"/>
    <property type="molecule type" value="Genomic_DNA"/>
</dbReference>
<organism evidence="1 2">
    <name type="scientific">Neophaeococcomyces mojaviensis</name>
    <dbReference type="NCBI Taxonomy" id="3383035"/>
    <lineage>
        <taxon>Eukaryota</taxon>
        <taxon>Fungi</taxon>
        <taxon>Dikarya</taxon>
        <taxon>Ascomycota</taxon>
        <taxon>Pezizomycotina</taxon>
        <taxon>Eurotiomycetes</taxon>
        <taxon>Chaetothyriomycetidae</taxon>
        <taxon>Chaetothyriales</taxon>
        <taxon>Chaetothyriales incertae sedis</taxon>
        <taxon>Neophaeococcomyces</taxon>
    </lineage>
</organism>
<evidence type="ECO:0000313" key="1">
    <source>
        <dbReference type="EMBL" id="KAJ9661136.1"/>
    </source>
</evidence>
<sequence>MTDKIQSRSLPSFLFLVQTRYHGGMFVQLPEYLDELREKSEYLAKIPKSEEVKTSMDGILVEKAMFHVPNRIRRDAWDDPRCYMLATYSGFSNPQGGLPPIADSGEELWEGVFGVIATLEKRMVFCWRGHVFPIVEGMYFWGWIGIDFRVAWRQHRGVLRDTFDQWALPHDADEPSRESWTVMENLWKSQYNGVQGAQASNEDRVAFAAPENTPSMALGQIEDTGFVEASSPFLGLRSAPLDATITYPDDRNKLSSSTPGQSVNAMDGSLTDDEFATMLEIAREAATDVESSAQVGQELNSGYLEPSTENGLDHELWEGDFAATLQHDVEAFSVRGLYE</sequence>
<keyword evidence="2" id="KW-1185">Reference proteome</keyword>
<comment type="caution">
    <text evidence="1">The sequence shown here is derived from an EMBL/GenBank/DDBJ whole genome shotgun (WGS) entry which is preliminary data.</text>
</comment>
<name>A0ACC3AF11_9EURO</name>
<gene>
    <name evidence="1" type="ORF">H2198_002080</name>
</gene>
<evidence type="ECO:0000313" key="2">
    <source>
        <dbReference type="Proteomes" id="UP001172386"/>
    </source>
</evidence>